<reference evidence="1 2" key="1">
    <citation type="submission" date="2019-08" db="EMBL/GenBank/DDBJ databases">
        <title>Bacillus genomes from the desert of Cuatro Cienegas, Coahuila.</title>
        <authorList>
            <person name="Olmedo-Alvarez G."/>
        </authorList>
    </citation>
    <scope>NUCLEOTIDE SEQUENCE [LARGE SCALE GENOMIC DNA]</scope>
    <source>
        <strain evidence="1 2">CH128b_4D</strain>
    </source>
</reference>
<gene>
    <name evidence="1" type="ORF">FZC84_11315</name>
</gene>
<name>A0A5D4ME83_9BACI</name>
<comment type="caution">
    <text evidence="1">The sequence shown here is derived from an EMBL/GenBank/DDBJ whole genome shotgun (WGS) entry which is preliminary data.</text>
</comment>
<dbReference type="EMBL" id="VTEG01000006">
    <property type="protein sequence ID" value="TYR99335.1"/>
    <property type="molecule type" value="Genomic_DNA"/>
</dbReference>
<organism evidence="1 2">
    <name type="scientific">Rossellomorea vietnamensis</name>
    <dbReference type="NCBI Taxonomy" id="218284"/>
    <lineage>
        <taxon>Bacteria</taxon>
        <taxon>Bacillati</taxon>
        <taxon>Bacillota</taxon>
        <taxon>Bacilli</taxon>
        <taxon>Bacillales</taxon>
        <taxon>Bacillaceae</taxon>
        <taxon>Rossellomorea</taxon>
    </lineage>
</organism>
<evidence type="ECO:0000313" key="1">
    <source>
        <dbReference type="EMBL" id="TYR99335.1"/>
    </source>
</evidence>
<accession>A0A5D4ME83</accession>
<sequence>MIFLFLLLLTGALIVGFIQKYILRIKEPEVEELWIELEEQDWYRELQSDPQIEEFLNYSKRDGLLEDPYYVRKIIDKEGHRDGFIKHVKEKA</sequence>
<dbReference type="Proteomes" id="UP000325182">
    <property type="component" value="Unassembled WGS sequence"/>
</dbReference>
<dbReference type="RefSeq" id="WP_113926666.1">
    <property type="nucleotide sequence ID" value="NZ_VTEG01000006.1"/>
</dbReference>
<proteinExistence type="predicted"/>
<protein>
    <submittedName>
        <fullName evidence="1">Uncharacterized protein</fullName>
    </submittedName>
</protein>
<evidence type="ECO:0000313" key="2">
    <source>
        <dbReference type="Proteomes" id="UP000325182"/>
    </source>
</evidence>
<dbReference type="AlphaFoldDB" id="A0A5D4ME83"/>